<reference evidence="3 4" key="1">
    <citation type="submission" date="2024-10" db="EMBL/GenBank/DDBJ databases">
        <title>Updated reference genomes for cyclostephanoid diatoms.</title>
        <authorList>
            <person name="Roberts W.R."/>
            <person name="Alverson A.J."/>
        </authorList>
    </citation>
    <scope>NUCLEOTIDE SEQUENCE [LARGE SCALE GENOMIC DNA]</scope>
    <source>
        <strain evidence="3 4">AJA010-31</strain>
    </source>
</reference>
<organism evidence="3 4">
    <name type="scientific">Cyclotella atomus</name>
    <dbReference type="NCBI Taxonomy" id="382360"/>
    <lineage>
        <taxon>Eukaryota</taxon>
        <taxon>Sar</taxon>
        <taxon>Stramenopiles</taxon>
        <taxon>Ochrophyta</taxon>
        <taxon>Bacillariophyta</taxon>
        <taxon>Coscinodiscophyceae</taxon>
        <taxon>Thalassiosirophycidae</taxon>
        <taxon>Stephanodiscales</taxon>
        <taxon>Stephanodiscaceae</taxon>
        <taxon>Cyclotella</taxon>
    </lineage>
</organism>
<keyword evidence="2" id="KW-0732">Signal</keyword>
<proteinExistence type="predicted"/>
<feature type="chain" id="PRO_5044783672" evidence="2">
    <location>
        <begin position="19"/>
        <end position="163"/>
    </location>
</feature>
<dbReference type="EMBL" id="JALLPJ020001124">
    <property type="protein sequence ID" value="KAL3775988.1"/>
    <property type="molecule type" value="Genomic_DNA"/>
</dbReference>
<sequence length="163" mass="15906">MKISAILLLASVVSPIAAAPGEEAVATDMSMPAEVAATAAPGEAAVTTAMAESSPEAEAEAAAAVDVTAMSMPAGDTKPAKEDDKGAGKEEPGKEDDKGAGKEAPAEEAAVAGEEVTTETEEPSSTGVNATTDSASESSANGYGASFALQAMGVAAVATGLWF</sequence>
<dbReference type="AlphaFoldDB" id="A0ABD3NKG0"/>
<evidence type="ECO:0000313" key="3">
    <source>
        <dbReference type="EMBL" id="KAL3775988.1"/>
    </source>
</evidence>
<protein>
    <submittedName>
        <fullName evidence="3">Uncharacterized protein</fullName>
    </submittedName>
</protein>
<feature type="compositionally biased region" description="Low complexity" evidence="1">
    <location>
        <begin position="52"/>
        <end position="72"/>
    </location>
</feature>
<dbReference type="Proteomes" id="UP001530400">
    <property type="component" value="Unassembled WGS sequence"/>
</dbReference>
<accession>A0ABD3NKG0</accession>
<comment type="caution">
    <text evidence="3">The sequence shown here is derived from an EMBL/GenBank/DDBJ whole genome shotgun (WGS) entry which is preliminary data.</text>
</comment>
<name>A0ABD3NKG0_9STRA</name>
<feature type="compositionally biased region" description="Polar residues" evidence="1">
    <location>
        <begin position="128"/>
        <end position="141"/>
    </location>
</feature>
<evidence type="ECO:0000256" key="2">
    <source>
        <dbReference type="SAM" id="SignalP"/>
    </source>
</evidence>
<gene>
    <name evidence="3" type="ORF">ACHAWO_003953</name>
</gene>
<evidence type="ECO:0000313" key="4">
    <source>
        <dbReference type="Proteomes" id="UP001530400"/>
    </source>
</evidence>
<feature type="signal peptide" evidence="2">
    <location>
        <begin position="1"/>
        <end position="18"/>
    </location>
</feature>
<feature type="region of interest" description="Disordered" evidence="1">
    <location>
        <begin position="52"/>
        <end position="141"/>
    </location>
</feature>
<evidence type="ECO:0000256" key="1">
    <source>
        <dbReference type="SAM" id="MobiDB-lite"/>
    </source>
</evidence>
<keyword evidence="4" id="KW-1185">Reference proteome</keyword>
<feature type="compositionally biased region" description="Basic and acidic residues" evidence="1">
    <location>
        <begin position="78"/>
        <end position="105"/>
    </location>
</feature>